<organism evidence="1 2">
    <name type="scientific">Lactobacillus iners</name>
    <dbReference type="NCBI Taxonomy" id="147802"/>
    <lineage>
        <taxon>Bacteria</taxon>
        <taxon>Bacillati</taxon>
        <taxon>Bacillota</taxon>
        <taxon>Bacilli</taxon>
        <taxon>Lactobacillales</taxon>
        <taxon>Lactobacillaceae</taxon>
        <taxon>Lactobacillus</taxon>
    </lineage>
</organism>
<proteinExistence type="predicted"/>
<dbReference type="GeneID" id="93221190"/>
<dbReference type="EMBL" id="CP049228">
    <property type="protein sequence ID" value="QIH23214.1"/>
    <property type="molecule type" value="Genomic_DNA"/>
</dbReference>
<evidence type="ECO:0000313" key="1">
    <source>
        <dbReference type="EMBL" id="QIH23214.1"/>
    </source>
</evidence>
<protein>
    <submittedName>
        <fullName evidence="1">Uncharacterized protein</fullName>
    </submittedName>
</protein>
<sequence>MGRELMGLASCDDDRKAIINFTIVAAKYFNDQVTVEKINDSLKEHSQAPLTEEEKKFYGVK</sequence>
<dbReference type="AlphaFoldDB" id="A0A6G7BIJ7"/>
<name>A0A6G7BIJ7_9LACO</name>
<reference evidence="1 2" key="1">
    <citation type="submission" date="2020-02" db="EMBL/GenBank/DDBJ databases">
        <title>Complete genome sequences of six Lactobacillus iners strains isolated from the human vagina.</title>
        <authorList>
            <person name="France M.T."/>
            <person name="Rutt L."/>
            <person name="Narina S."/>
            <person name="Arbaugh S."/>
            <person name="Humphrys M.S."/>
            <person name="Ma B."/>
            <person name="Hayward M.R."/>
            <person name="Relman D."/>
            <person name="Kwon D.S."/>
            <person name="Ravel J."/>
        </authorList>
    </citation>
    <scope>NUCLEOTIDE SEQUENCE [LARGE SCALE GENOMIC DNA]</scope>
    <source>
        <strain evidence="1 2">C0210C1</strain>
    </source>
</reference>
<gene>
    <name evidence="1" type="ORF">G6Z83_02020</name>
</gene>
<evidence type="ECO:0000313" key="2">
    <source>
        <dbReference type="Proteomes" id="UP000501676"/>
    </source>
</evidence>
<accession>A0A6G7BIJ7</accession>
<dbReference type="Proteomes" id="UP000501676">
    <property type="component" value="Chromosome"/>
</dbReference>
<dbReference type="RefSeq" id="WP_009310570.1">
    <property type="nucleotide sequence ID" value="NZ_CP049223.1"/>
</dbReference>